<evidence type="ECO:0000259" key="5">
    <source>
        <dbReference type="Pfam" id="PF01323"/>
    </source>
</evidence>
<keyword evidence="1" id="KW-0732">Signal</keyword>
<comment type="caution">
    <text evidence="6">The sequence shown here is derived from an EMBL/GenBank/DDBJ whole genome shotgun (WGS) entry which is preliminary data.</text>
</comment>
<keyword evidence="7" id="KW-1185">Reference proteome</keyword>
<feature type="domain" description="DSBA-like thioredoxin" evidence="5">
    <location>
        <begin position="7"/>
        <end position="206"/>
    </location>
</feature>
<proteinExistence type="predicted"/>
<reference evidence="7" key="1">
    <citation type="journal article" date="2018" name="Front. Microbiol.">
        <title>Genome-Based Analysis Reveals the Taxonomy and Diversity of the Family Idiomarinaceae.</title>
        <authorList>
            <person name="Liu Y."/>
            <person name="Lai Q."/>
            <person name="Shao Z."/>
        </authorList>
    </citation>
    <scope>NUCLEOTIDE SEQUENCE [LARGE SCALE GENOMIC DNA]</scope>
    <source>
        <strain evidence="7">KYW314</strain>
    </source>
</reference>
<gene>
    <name evidence="6" type="ORF">CWE22_07625</name>
</gene>
<evidence type="ECO:0000256" key="1">
    <source>
        <dbReference type="ARBA" id="ARBA00022729"/>
    </source>
</evidence>
<keyword evidence="3" id="KW-1015">Disulfide bond</keyword>
<dbReference type="InterPro" id="IPR036249">
    <property type="entry name" value="Thioredoxin-like_sf"/>
</dbReference>
<dbReference type="EMBL" id="PIPR01000001">
    <property type="protein sequence ID" value="RUO42002.1"/>
    <property type="molecule type" value="Genomic_DNA"/>
</dbReference>
<dbReference type="GO" id="GO:0016491">
    <property type="term" value="F:oxidoreductase activity"/>
    <property type="evidence" value="ECO:0007669"/>
    <property type="project" value="UniProtKB-KW"/>
</dbReference>
<dbReference type="Proteomes" id="UP000287766">
    <property type="component" value="Unassembled WGS sequence"/>
</dbReference>
<keyword evidence="4" id="KW-0676">Redox-active center</keyword>
<dbReference type="InterPro" id="IPR001853">
    <property type="entry name" value="DSBA-like_thioredoxin_dom"/>
</dbReference>
<protein>
    <submittedName>
        <fullName evidence="6">DsbA family protein</fullName>
    </submittedName>
</protein>
<evidence type="ECO:0000313" key="7">
    <source>
        <dbReference type="Proteomes" id="UP000287766"/>
    </source>
</evidence>
<evidence type="ECO:0000256" key="3">
    <source>
        <dbReference type="ARBA" id="ARBA00023157"/>
    </source>
</evidence>
<sequence length="219" mass="25142">MRLAVTTIEFFHDAVCGWCYLLSPRLRKIAAKYPVKVVHRAFVLQSNQLEMIARFGSLAQAKREILQHWEQCQRYAEHPELINIERMRAAPFNYPTGYLAALYAKAIEKLGGQQAHWDFFDVVQRAHLYEARNIADVKVLNDIAKAHGFTYPELLATLYSPEVKKAVMHDKLRAENFGIRTIPSLVIDGTKVVSQTLSLDQLEQLIATHVERQHVEEES</sequence>
<dbReference type="Pfam" id="PF01323">
    <property type="entry name" value="DSBA"/>
    <property type="match status" value="1"/>
</dbReference>
<accession>A0A7Z6ZVF3</accession>
<dbReference type="PANTHER" id="PTHR13887:SF14">
    <property type="entry name" value="DISULFIDE BOND FORMATION PROTEIN D"/>
    <property type="match status" value="1"/>
</dbReference>
<evidence type="ECO:0000313" key="6">
    <source>
        <dbReference type="EMBL" id="RUO42002.1"/>
    </source>
</evidence>
<dbReference type="Gene3D" id="3.40.30.10">
    <property type="entry name" value="Glutaredoxin"/>
    <property type="match status" value="1"/>
</dbReference>
<dbReference type="PANTHER" id="PTHR13887">
    <property type="entry name" value="GLUTATHIONE S-TRANSFERASE KAPPA"/>
    <property type="match status" value="1"/>
</dbReference>
<dbReference type="AlphaFoldDB" id="A0A7Z6ZVF3"/>
<name>A0A7Z6ZVF3_9GAMM</name>
<keyword evidence="2" id="KW-0560">Oxidoreductase</keyword>
<evidence type="ECO:0000256" key="2">
    <source>
        <dbReference type="ARBA" id="ARBA00023002"/>
    </source>
</evidence>
<organism evidence="6 7">
    <name type="scientific">Pseudidiomarina aestuarii</name>
    <dbReference type="NCBI Taxonomy" id="624146"/>
    <lineage>
        <taxon>Bacteria</taxon>
        <taxon>Pseudomonadati</taxon>
        <taxon>Pseudomonadota</taxon>
        <taxon>Gammaproteobacteria</taxon>
        <taxon>Alteromonadales</taxon>
        <taxon>Idiomarinaceae</taxon>
        <taxon>Pseudidiomarina</taxon>
    </lineage>
</organism>
<evidence type="ECO:0000256" key="4">
    <source>
        <dbReference type="ARBA" id="ARBA00023284"/>
    </source>
</evidence>
<dbReference type="SUPFAM" id="SSF52833">
    <property type="entry name" value="Thioredoxin-like"/>
    <property type="match status" value="1"/>
</dbReference>